<evidence type="ECO:0000256" key="2">
    <source>
        <dbReference type="ARBA" id="ARBA00013699"/>
    </source>
</evidence>
<dbReference type="InterPro" id="IPR015915">
    <property type="entry name" value="Kelch-typ_b-propeller"/>
</dbReference>
<dbReference type="InterPro" id="IPR000210">
    <property type="entry name" value="BTB/POZ_dom"/>
</dbReference>
<evidence type="ECO:0000256" key="1">
    <source>
        <dbReference type="ARBA" id="ARBA00004906"/>
    </source>
</evidence>
<dbReference type="InterPro" id="IPR017096">
    <property type="entry name" value="BTB-kelch_protein"/>
</dbReference>
<evidence type="ECO:0000256" key="3">
    <source>
        <dbReference type="ARBA" id="ARBA00022441"/>
    </source>
</evidence>
<dbReference type="Gene3D" id="3.30.710.10">
    <property type="entry name" value="Potassium Channel Kv1.1, Chain A"/>
    <property type="match status" value="1"/>
</dbReference>
<dbReference type="SUPFAM" id="SSF54695">
    <property type="entry name" value="POZ domain"/>
    <property type="match status" value="1"/>
</dbReference>
<evidence type="ECO:0000313" key="10">
    <source>
        <dbReference type="Proteomes" id="UP001075354"/>
    </source>
</evidence>
<dbReference type="SMART" id="SM00875">
    <property type="entry name" value="BACK"/>
    <property type="match status" value="1"/>
</dbReference>
<dbReference type="SMART" id="SM00225">
    <property type="entry name" value="BTB"/>
    <property type="match status" value="1"/>
</dbReference>
<keyword evidence="5" id="KW-0833">Ubl conjugation pathway</keyword>
<comment type="pathway">
    <text evidence="1">Protein modification; protein ubiquitination.</text>
</comment>
<dbReference type="Pfam" id="PF07707">
    <property type="entry name" value="BACK"/>
    <property type="match status" value="1"/>
</dbReference>
<dbReference type="InterPro" id="IPR011333">
    <property type="entry name" value="SKP1/BTB/POZ_sf"/>
</dbReference>
<comment type="caution">
    <text evidence="9">The sequence shown here is derived from an EMBL/GenBank/DDBJ whole genome shotgun (WGS) entry which is preliminary data.</text>
</comment>
<keyword evidence="4" id="KW-0677">Repeat</keyword>
<dbReference type="PANTHER" id="PTHR24412">
    <property type="entry name" value="KELCH PROTEIN"/>
    <property type="match status" value="1"/>
</dbReference>
<dbReference type="PANTHER" id="PTHR24412:SF480">
    <property type="entry name" value="KELCH-LIKE PROTEIN 8"/>
    <property type="match status" value="1"/>
</dbReference>
<dbReference type="InterPro" id="IPR006652">
    <property type="entry name" value="Kelch_1"/>
</dbReference>
<evidence type="ECO:0000313" key="9">
    <source>
        <dbReference type="EMBL" id="KAJ1528718.1"/>
    </source>
</evidence>
<gene>
    <name evidence="9" type="ORF">ONE63_007111</name>
</gene>
<keyword evidence="10" id="KW-1185">Reference proteome</keyword>
<dbReference type="CDD" id="cd18186">
    <property type="entry name" value="BTB_POZ_ZBTB_KLHL-like"/>
    <property type="match status" value="1"/>
</dbReference>
<sequence>MSSDESYKEANVTLEVDGVKFHCNRNELATQSPYFEAMFSDNFVERNKEVIKIQDVDASAMRFLLQWINDTSQIDSLRGEEVLVVLQAASMLQFDRLQRTCEDIMVQRWLSPESCLQTAATADQLSLLKLHQKASALALWHFSEVRHTQAFLNLRSDALVEYLTQDALSLGSNSDEFQVFEAVSCWLEHNLSERHPLTVEVLSCVRMNFIPISDIRSMLNYACIDSCEDAQLLLKCIICILEGKEVSTVGENSVTVFEEETLSGQDENKACCETIRKLAGHIKACTSAAPSEISSLQIMDKEVELNDNIDNISINEFSADTLIKAQVILSKNKRQLPTIACVIGRIMRDEEQIVLEEGNDSELNLTKKNRKERTKNGSPFIFYWDSAKNEKPVPLLPLSKVKQGPHEPLGYTVISKGQELFVIGGEYLLGYGNWNKSVWKYNVWSETWTFETSLTEPRRHHSAVCLDDDLYIIGGFGKFRVIMDSMDRYNFHTRTWHKCAPLPTNVYSAATCVHNNFIYVISCLVFCYYPTSNSWATLNDINIPAGSSFNTAMSHEGLIYLTGSYSPALMCFDPLVEKSIKCVGSFQNNAGDACLVGNMIYSFSEEDDRPYVEVYDIVEQTFKVIWTGNASDDKISFKKSGGCFSLVLYRA</sequence>
<dbReference type="GO" id="GO:0003779">
    <property type="term" value="F:actin binding"/>
    <property type="evidence" value="ECO:0007669"/>
    <property type="project" value="UniProtKB-KW"/>
</dbReference>
<dbReference type="Gene3D" id="2.120.10.80">
    <property type="entry name" value="Kelch-type beta propeller"/>
    <property type="match status" value="1"/>
</dbReference>
<proteinExistence type="predicted"/>
<dbReference type="Gene3D" id="1.25.40.420">
    <property type="match status" value="1"/>
</dbReference>
<evidence type="ECO:0000256" key="7">
    <source>
        <dbReference type="ARBA" id="ARBA00043912"/>
    </source>
</evidence>
<dbReference type="Proteomes" id="UP001075354">
    <property type="component" value="Chromosome 4"/>
</dbReference>
<organism evidence="9 10">
    <name type="scientific">Megalurothrips usitatus</name>
    <name type="common">bean blossom thrips</name>
    <dbReference type="NCBI Taxonomy" id="439358"/>
    <lineage>
        <taxon>Eukaryota</taxon>
        <taxon>Metazoa</taxon>
        <taxon>Ecdysozoa</taxon>
        <taxon>Arthropoda</taxon>
        <taxon>Hexapoda</taxon>
        <taxon>Insecta</taxon>
        <taxon>Pterygota</taxon>
        <taxon>Neoptera</taxon>
        <taxon>Paraneoptera</taxon>
        <taxon>Thysanoptera</taxon>
        <taxon>Terebrantia</taxon>
        <taxon>Thripoidea</taxon>
        <taxon>Thripidae</taxon>
        <taxon>Megalurothrips</taxon>
    </lineage>
</organism>
<feature type="domain" description="BTB" evidence="8">
    <location>
        <begin position="10"/>
        <end position="68"/>
    </location>
</feature>
<name>A0AAV7XXY3_9NEOP</name>
<dbReference type="SUPFAM" id="SSF117281">
    <property type="entry name" value="Kelch motif"/>
    <property type="match status" value="1"/>
</dbReference>
<dbReference type="SMART" id="SM00612">
    <property type="entry name" value="Kelch"/>
    <property type="match status" value="2"/>
</dbReference>
<reference evidence="9" key="1">
    <citation type="submission" date="2022-12" db="EMBL/GenBank/DDBJ databases">
        <title>Chromosome-level genome assembly of the bean flower thrips Megalurothrips usitatus.</title>
        <authorList>
            <person name="Ma L."/>
            <person name="Liu Q."/>
            <person name="Li H."/>
            <person name="Cai W."/>
        </authorList>
    </citation>
    <scope>NUCLEOTIDE SEQUENCE</scope>
    <source>
        <strain evidence="9">Cailab_2022a</strain>
    </source>
</reference>
<dbReference type="EMBL" id="JAPTSV010000004">
    <property type="protein sequence ID" value="KAJ1528718.1"/>
    <property type="molecule type" value="Genomic_DNA"/>
</dbReference>
<protein>
    <recommendedName>
        <fullName evidence="2">Kelch-like protein diablo</fullName>
    </recommendedName>
</protein>
<keyword evidence="3" id="KW-0880">Kelch repeat</keyword>
<evidence type="ECO:0000256" key="5">
    <source>
        <dbReference type="ARBA" id="ARBA00022786"/>
    </source>
</evidence>
<dbReference type="Pfam" id="PF01344">
    <property type="entry name" value="Kelch_1"/>
    <property type="match status" value="1"/>
</dbReference>
<evidence type="ECO:0000259" key="8">
    <source>
        <dbReference type="PROSITE" id="PS50097"/>
    </source>
</evidence>
<evidence type="ECO:0000256" key="6">
    <source>
        <dbReference type="ARBA" id="ARBA00023203"/>
    </source>
</evidence>
<accession>A0AAV7XXY3</accession>
<dbReference type="InterPro" id="IPR011705">
    <property type="entry name" value="BACK"/>
</dbReference>
<dbReference type="Pfam" id="PF00651">
    <property type="entry name" value="BTB"/>
    <property type="match status" value="1"/>
</dbReference>
<dbReference type="AlphaFoldDB" id="A0AAV7XXY3"/>
<comment type="function">
    <text evidence="7">Probable substrate-specific adapter of an E3 ubiquitin-protein ligase complex which mediates the ubiquitination and subsequent proteasomal degradation of target proteins. May have a role in synapse differentiation and growth.</text>
</comment>
<keyword evidence="6" id="KW-0009">Actin-binding</keyword>
<evidence type="ECO:0000256" key="4">
    <source>
        <dbReference type="ARBA" id="ARBA00022737"/>
    </source>
</evidence>
<dbReference type="PIRSF" id="PIRSF037037">
    <property type="entry name" value="Kelch-like_protein_gigaxonin"/>
    <property type="match status" value="1"/>
</dbReference>
<dbReference type="PROSITE" id="PS50097">
    <property type="entry name" value="BTB"/>
    <property type="match status" value="1"/>
</dbReference>